<dbReference type="InterPro" id="IPR016380">
    <property type="entry name" value="Sig_transdc_His_kin_NarX/NarQ"/>
</dbReference>
<keyword evidence="10 14" id="KW-0067">ATP-binding</keyword>
<dbReference type="InterPro" id="IPR003594">
    <property type="entry name" value="HATPase_dom"/>
</dbReference>
<comment type="subcellular location">
    <subcellularLocation>
        <location evidence="2">Cell inner membrane</location>
        <topology evidence="2">Multi-pass membrane protein</topology>
    </subcellularLocation>
</comment>
<dbReference type="InterPro" id="IPR042295">
    <property type="entry name" value="NarX-like_N_sf"/>
</dbReference>
<dbReference type="RefSeq" id="WP_096779277.1">
    <property type="nucleotide sequence ID" value="NZ_CP012621.1"/>
</dbReference>
<keyword evidence="5" id="KW-0597">Phosphoprotein</keyword>
<dbReference type="SMART" id="SM00387">
    <property type="entry name" value="HATPase_c"/>
    <property type="match status" value="1"/>
</dbReference>
<protein>
    <recommendedName>
        <fullName evidence="14">Sensor protein</fullName>
        <ecNumber evidence="14">2.7.13.3</ecNumber>
    </recommendedName>
</protein>
<keyword evidence="11 16" id="KW-1133">Transmembrane helix</keyword>
<evidence type="ECO:0000256" key="7">
    <source>
        <dbReference type="ARBA" id="ARBA00022692"/>
    </source>
</evidence>
<evidence type="ECO:0000256" key="4">
    <source>
        <dbReference type="ARBA" id="ARBA00022519"/>
    </source>
</evidence>
<keyword evidence="8 14" id="KW-0547">Nucleotide-binding</keyword>
<keyword evidence="13 14" id="KW-0472">Membrane</keyword>
<dbReference type="SUPFAM" id="SSF55874">
    <property type="entry name" value="ATPase domain of HSP90 chaperone/DNA topoisomerase II/histidine kinase"/>
    <property type="match status" value="1"/>
</dbReference>
<dbReference type="GO" id="GO:0046983">
    <property type="term" value="F:protein dimerization activity"/>
    <property type="evidence" value="ECO:0007669"/>
    <property type="project" value="UniProtKB-UniRule"/>
</dbReference>
<dbReference type="InterPro" id="IPR050482">
    <property type="entry name" value="Sensor_HK_TwoCompSys"/>
</dbReference>
<dbReference type="Pfam" id="PF07730">
    <property type="entry name" value="HisKA_3"/>
    <property type="match status" value="1"/>
</dbReference>
<dbReference type="Pfam" id="PF02518">
    <property type="entry name" value="HATPase_c"/>
    <property type="match status" value="1"/>
</dbReference>
<dbReference type="PANTHER" id="PTHR24421">
    <property type="entry name" value="NITRATE/NITRITE SENSOR PROTEIN NARX-RELATED"/>
    <property type="match status" value="1"/>
</dbReference>
<evidence type="ECO:0000256" key="12">
    <source>
        <dbReference type="ARBA" id="ARBA00023012"/>
    </source>
</evidence>
<evidence type="ECO:0000256" key="10">
    <source>
        <dbReference type="ARBA" id="ARBA00022840"/>
    </source>
</evidence>
<dbReference type="InterPro" id="IPR005467">
    <property type="entry name" value="His_kinase_dom"/>
</dbReference>
<evidence type="ECO:0000256" key="13">
    <source>
        <dbReference type="ARBA" id="ARBA00023136"/>
    </source>
</evidence>
<accession>A0A291HPM3</accession>
<evidence type="ECO:0000256" key="2">
    <source>
        <dbReference type="ARBA" id="ARBA00004429"/>
    </source>
</evidence>
<keyword evidence="15" id="KW-0175">Coiled coil</keyword>
<keyword evidence="20" id="KW-1185">Reference proteome</keyword>
<evidence type="ECO:0000256" key="11">
    <source>
        <dbReference type="ARBA" id="ARBA00022989"/>
    </source>
</evidence>
<evidence type="ECO:0000313" key="19">
    <source>
        <dbReference type="EMBL" id="ATG74166.1"/>
    </source>
</evidence>
<evidence type="ECO:0000259" key="18">
    <source>
        <dbReference type="PROSITE" id="PS50885"/>
    </source>
</evidence>
<evidence type="ECO:0000256" key="3">
    <source>
        <dbReference type="ARBA" id="ARBA00022475"/>
    </source>
</evidence>
<dbReference type="EC" id="2.7.13.3" evidence="14"/>
<keyword evidence="3 14" id="KW-1003">Cell membrane</keyword>
<keyword evidence="6 14" id="KW-0808">Transferase</keyword>
<dbReference type="Proteomes" id="UP000217763">
    <property type="component" value="Chromosome"/>
</dbReference>
<dbReference type="Gene3D" id="1.10.8.500">
    <property type="entry name" value="HAMP domain in histidine kinase"/>
    <property type="match status" value="1"/>
</dbReference>
<evidence type="ECO:0000256" key="15">
    <source>
        <dbReference type="SAM" id="Coils"/>
    </source>
</evidence>
<evidence type="ECO:0000256" key="8">
    <source>
        <dbReference type="ARBA" id="ARBA00022741"/>
    </source>
</evidence>
<evidence type="ECO:0000256" key="16">
    <source>
        <dbReference type="SAM" id="Phobius"/>
    </source>
</evidence>
<dbReference type="InterPro" id="IPR011712">
    <property type="entry name" value="Sig_transdc_His_kin_sub3_dim/P"/>
</dbReference>
<reference evidence="20" key="1">
    <citation type="submission" date="2015-09" db="EMBL/GenBank/DDBJ databases">
        <authorList>
            <person name="Shao Z."/>
            <person name="Wang L."/>
        </authorList>
    </citation>
    <scope>NUCLEOTIDE SEQUENCE [LARGE SCALE GENOMIC DNA]</scope>
    <source>
        <strain evidence="20">F13-1</strain>
    </source>
</reference>
<feature type="transmembrane region" description="Helical" evidence="16">
    <location>
        <begin position="150"/>
        <end position="170"/>
    </location>
</feature>
<proteinExistence type="predicted"/>
<dbReference type="Gene3D" id="1.20.120.960">
    <property type="entry name" value="Histidine kinase NarX, sensor domain"/>
    <property type="match status" value="1"/>
</dbReference>
<dbReference type="InterPro" id="IPR029095">
    <property type="entry name" value="NarX-like_N"/>
</dbReference>
<keyword evidence="9 14" id="KW-0418">Kinase</keyword>
<dbReference type="Gene3D" id="3.30.565.10">
    <property type="entry name" value="Histidine kinase-like ATPase, C-terminal domain"/>
    <property type="match status" value="1"/>
</dbReference>
<dbReference type="CDD" id="cd06225">
    <property type="entry name" value="HAMP"/>
    <property type="match status" value="1"/>
</dbReference>
<keyword evidence="4 14" id="KW-0997">Cell inner membrane</keyword>
<evidence type="ECO:0000313" key="20">
    <source>
        <dbReference type="Proteomes" id="UP000217763"/>
    </source>
</evidence>
<dbReference type="AlphaFoldDB" id="A0A291HPM3"/>
<feature type="coiled-coil region" evidence="15">
    <location>
        <begin position="212"/>
        <end position="243"/>
    </location>
</feature>
<dbReference type="PIRSF" id="PIRSF003167">
    <property type="entry name" value="STHK_NarX/NarQ"/>
    <property type="match status" value="1"/>
</dbReference>
<dbReference type="GO" id="GO:0000155">
    <property type="term" value="F:phosphorelay sensor kinase activity"/>
    <property type="evidence" value="ECO:0007669"/>
    <property type="project" value="UniProtKB-UniRule"/>
</dbReference>
<name>A0A291HPM3_9GAMM</name>
<evidence type="ECO:0000256" key="5">
    <source>
        <dbReference type="ARBA" id="ARBA00022553"/>
    </source>
</evidence>
<evidence type="ECO:0000256" key="1">
    <source>
        <dbReference type="ARBA" id="ARBA00000085"/>
    </source>
</evidence>
<dbReference type="PROSITE" id="PS50109">
    <property type="entry name" value="HIS_KIN"/>
    <property type="match status" value="1"/>
</dbReference>
<dbReference type="GO" id="GO:0005886">
    <property type="term" value="C:plasma membrane"/>
    <property type="evidence" value="ECO:0007669"/>
    <property type="project" value="UniProtKB-SubCell"/>
</dbReference>
<dbReference type="Pfam" id="PF00672">
    <property type="entry name" value="HAMP"/>
    <property type="match status" value="1"/>
</dbReference>
<dbReference type="PROSITE" id="PS50885">
    <property type="entry name" value="HAMP"/>
    <property type="match status" value="1"/>
</dbReference>
<dbReference type="PANTHER" id="PTHR24421:SF51">
    <property type="entry name" value="NITRATE_NITRITE SENSOR PROTEIN NARX"/>
    <property type="match status" value="1"/>
</dbReference>
<gene>
    <name evidence="19" type="ORF">AN401_10120</name>
</gene>
<feature type="domain" description="Histidine kinase" evidence="17">
    <location>
        <begin position="374"/>
        <end position="566"/>
    </location>
</feature>
<dbReference type="EMBL" id="CP012621">
    <property type="protein sequence ID" value="ATG74166.1"/>
    <property type="molecule type" value="Genomic_DNA"/>
</dbReference>
<dbReference type="SMART" id="SM00304">
    <property type="entry name" value="HAMP"/>
    <property type="match status" value="1"/>
</dbReference>
<dbReference type="SUPFAM" id="SSF158472">
    <property type="entry name" value="HAMP domain-like"/>
    <property type="match status" value="1"/>
</dbReference>
<evidence type="ECO:0000256" key="14">
    <source>
        <dbReference type="PIRNR" id="PIRNR003167"/>
    </source>
</evidence>
<dbReference type="CDD" id="cd16917">
    <property type="entry name" value="HATPase_UhpB-NarQ-NarX-like"/>
    <property type="match status" value="1"/>
</dbReference>
<keyword evidence="12 14" id="KW-0902">Two-component regulatory system</keyword>
<dbReference type="KEGG" id="zdf:AN401_10120"/>
<dbReference type="InterPro" id="IPR036890">
    <property type="entry name" value="HATPase_C_sf"/>
</dbReference>
<dbReference type="GO" id="GO:0005524">
    <property type="term" value="F:ATP binding"/>
    <property type="evidence" value="ECO:0007669"/>
    <property type="project" value="UniProtKB-UniRule"/>
</dbReference>
<dbReference type="Pfam" id="PF13675">
    <property type="entry name" value="PilJ"/>
    <property type="match status" value="1"/>
</dbReference>
<evidence type="ECO:0000256" key="6">
    <source>
        <dbReference type="ARBA" id="ARBA00022679"/>
    </source>
</evidence>
<feature type="domain" description="HAMP" evidence="18">
    <location>
        <begin position="172"/>
        <end position="224"/>
    </location>
</feature>
<keyword evidence="7 16" id="KW-0812">Transmembrane</keyword>
<evidence type="ECO:0000256" key="9">
    <source>
        <dbReference type="ARBA" id="ARBA00022777"/>
    </source>
</evidence>
<sequence length="566" mass="63945">MSSIPFSRSLLTRITLLMLILVLLALISLAASAWLSDKSEGRAYVINKAGSLRMQSYRLLSRVPLQEEDDLLMLERDLQDPLLVRVLDSDALSQEHRQLQQQWQQLRLSLQQAEAREPVRGQVAAFVDAIDLLVAQLEQNTEASLQRQSWLQFMVMLAMLLILVAAVIYLHQRLLTPLRRLLLVARAVGQGDFACRSGIGGDDEMAVLADTMDTMNRQLSELYGQLEEKVEQQTRALVRSNQTLSTLYDTQRELQGVEPLYQRLPSLLNRLEQLTPLRQICIHLYEGDDDSPFDEVTACSEAGGPRDVPNYRWPLQDGSGHYGQVLAYCPPGQELAEEQQQLLASIFDQFTTALALDRRQHQYQQLQLMEERATIARELHDSLAQALTYLKLQVSYVQLQLPNPSPEVASGLEEMREGLNNAYRQLRELLTTFRLKLDKPGLYAALSDTLAEFSRRMGYAIDFEYRLSPHRLSPNQTIHLVQITREALHNVFKHAHASQVAVRVWQQDEEIHLSVEDNGTGIEAGAEQGQHYGLRIMQDRAASLGGTLRIGSADGGGTLLEVCFRP</sequence>
<comment type="catalytic activity">
    <reaction evidence="1 14">
        <text>ATP + protein L-histidine = ADP + protein N-phospho-L-histidine.</text>
        <dbReference type="EC" id="2.7.13.3"/>
    </reaction>
</comment>
<evidence type="ECO:0000259" key="17">
    <source>
        <dbReference type="PROSITE" id="PS50109"/>
    </source>
</evidence>
<dbReference type="InterPro" id="IPR003660">
    <property type="entry name" value="HAMP_dom"/>
</dbReference>
<organism evidence="19 20">
    <name type="scientific">Zobellella denitrificans</name>
    <dbReference type="NCBI Taxonomy" id="347534"/>
    <lineage>
        <taxon>Bacteria</taxon>
        <taxon>Pseudomonadati</taxon>
        <taxon>Pseudomonadota</taxon>
        <taxon>Gammaproteobacteria</taxon>
        <taxon>Aeromonadales</taxon>
        <taxon>Aeromonadaceae</taxon>
        <taxon>Zobellella</taxon>
    </lineage>
</organism>
<dbReference type="Gene3D" id="1.20.5.1930">
    <property type="match status" value="1"/>
</dbReference>